<evidence type="ECO:0000259" key="3">
    <source>
        <dbReference type="SMART" id="SM00939"/>
    </source>
</evidence>
<dbReference type="EMBL" id="LT899436">
    <property type="protein sequence ID" value="SNR15024.1"/>
    <property type="molecule type" value="Genomic_DNA"/>
</dbReference>
<reference evidence="4 5" key="1">
    <citation type="submission" date="2017-07" db="EMBL/GenBank/DDBJ databases">
        <authorList>
            <person name="Sun Z.S."/>
            <person name="Albrecht U."/>
            <person name="Echele G."/>
            <person name="Lee C.C."/>
        </authorList>
    </citation>
    <scope>NUCLEOTIDE SEQUENCE [LARGE SCALE GENOMIC DNA]</scope>
    <source>
        <strain evidence="5">type strain: KCTC 22618</strain>
    </source>
</reference>
<dbReference type="SUPFAM" id="SSF49785">
    <property type="entry name" value="Galactose-binding domain-like"/>
    <property type="match status" value="1"/>
</dbReference>
<dbReference type="PANTHER" id="PTHR43056">
    <property type="entry name" value="PEPTIDASE S9 PROLYL OLIGOPEPTIDASE"/>
    <property type="match status" value="1"/>
</dbReference>
<dbReference type="Proteomes" id="UP000215214">
    <property type="component" value="Chromosome TJEJU"/>
</dbReference>
<gene>
    <name evidence="4" type="ORF">TJEJU_1286</name>
</gene>
<dbReference type="NCBIfam" id="TIGR00976">
    <property type="entry name" value="CocE_NonD"/>
    <property type="match status" value="1"/>
</dbReference>
<dbReference type="SUPFAM" id="SSF53474">
    <property type="entry name" value="alpha/beta-Hydrolases"/>
    <property type="match status" value="1"/>
</dbReference>
<evidence type="ECO:0000313" key="5">
    <source>
        <dbReference type="Proteomes" id="UP000215214"/>
    </source>
</evidence>
<name>A0A238U966_9FLAO</name>
<dbReference type="GO" id="GO:0008239">
    <property type="term" value="F:dipeptidyl-peptidase activity"/>
    <property type="evidence" value="ECO:0007669"/>
    <property type="project" value="InterPro"/>
</dbReference>
<dbReference type="InterPro" id="IPR000383">
    <property type="entry name" value="Xaa-Pro-like_dom"/>
</dbReference>
<dbReference type="KEGG" id="tje:TJEJU_1286"/>
<accession>A0A238U966</accession>
<feature type="chain" id="PRO_5012489354" evidence="2">
    <location>
        <begin position="22"/>
        <end position="590"/>
    </location>
</feature>
<dbReference type="InterPro" id="IPR008979">
    <property type="entry name" value="Galactose-bd-like_sf"/>
</dbReference>
<protein>
    <submittedName>
        <fullName evidence="4">Putative hydrolase CocE/NonD family protein</fullName>
        <ecNumber evidence="4">3.1.1.-</ecNumber>
    </submittedName>
</protein>
<dbReference type="SMART" id="SM00939">
    <property type="entry name" value="PepX_C"/>
    <property type="match status" value="1"/>
</dbReference>
<dbReference type="EC" id="3.1.1.-" evidence="4"/>
<proteinExistence type="predicted"/>
<dbReference type="InterPro" id="IPR005674">
    <property type="entry name" value="CocE/Ser_esterase"/>
</dbReference>
<keyword evidence="2" id="KW-0732">Signal</keyword>
<dbReference type="Gene3D" id="2.60.120.260">
    <property type="entry name" value="Galactose-binding domain-like"/>
    <property type="match status" value="1"/>
</dbReference>
<evidence type="ECO:0000313" key="4">
    <source>
        <dbReference type="EMBL" id="SNR15024.1"/>
    </source>
</evidence>
<keyword evidence="5" id="KW-1185">Reference proteome</keyword>
<dbReference type="Gene3D" id="1.10.3020.10">
    <property type="entry name" value="alpha-amino acid ester hydrolase ( Helical cap domain)"/>
    <property type="match status" value="1"/>
</dbReference>
<evidence type="ECO:0000256" key="1">
    <source>
        <dbReference type="ARBA" id="ARBA00022801"/>
    </source>
</evidence>
<sequence>MKHSKFLILLCIFFYSLIAKAENSSDSLNIKIKFYQKIKLSDGTKLSSNIYLPEDYTNQKKYPTILVITPYVSDENHERGLFFSRNGYVFITVDCRGRGNSEGKFIPFQDDAKDGAEVVNWIGEQPWSNGKVGMMGGSYRGMNQWFVLKEFPKYLKTIIPTASVGPGLDFPKYNNIFYPYVMRWLMLTSEKTINQKLFGADFWTQKQEELYKKNAKFNSYDDIVGYPKEVFQNWISHPSHDEFWQQYYFKPEESKQINIPILSITGHFDSDQPGAMKYYTDHMKDGNNQARLNHYLIVGPWSHGGTRRPAKELGGFQFKENAVLNMNALHLNWFDWTLKKGKKPEFLKDRVAYYTMGTNVWNYTSDFKNIANAKKEFYLSSTNTDAKSIFNSGKLIESPEDSDKNPDEIVYNPLANNGIDNPSYTSDNKDFYKDQSYVNDKEVLIYHSAPLKEDLNINGKIAFEAYIELDVDDTDFEVSVYEITKDNESIFLQTDQLRARYRNGLKKVDFPKRNTINKYLFEGENMFSRVVKKGSRLRLIFSTIDNPNVQKNFNYKEDPASQIAQKAKTAIIKLFHNKKYPSKIIVPIKK</sequence>
<dbReference type="InterPro" id="IPR029058">
    <property type="entry name" value="AB_hydrolase_fold"/>
</dbReference>
<dbReference type="Gene3D" id="3.40.50.1820">
    <property type="entry name" value="alpha/beta hydrolase"/>
    <property type="match status" value="1"/>
</dbReference>
<dbReference type="Pfam" id="PF02129">
    <property type="entry name" value="Peptidase_S15"/>
    <property type="match status" value="1"/>
</dbReference>
<dbReference type="InterPro" id="IPR013736">
    <property type="entry name" value="Xaa-Pro_dipept_C"/>
</dbReference>
<dbReference type="Pfam" id="PF08530">
    <property type="entry name" value="PepX_C"/>
    <property type="match status" value="1"/>
</dbReference>
<dbReference type="InterPro" id="IPR050585">
    <property type="entry name" value="Xaa-Pro_dipeptidyl-ppase/CocE"/>
</dbReference>
<dbReference type="PANTHER" id="PTHR43056:SF10">
    <property type="entry name" value="COCE_NOND FAMILY, PUTATIVE (AFU_ORTHOLOGUE AFUA_7G00600)-RELATED"/>
    <property type="match status" value="1"/>
</dbReference>
<dbReference type="AlphaFoldDB" id="A0A238U966"/>
<organism evidence="4 5">
    <name type="scientific">Tenacibaculum jejuense</name>
    <dbReference type="NCBI Taxonomy" id="584609"/>
    <lineage>
        <taxon>Bacteria</taxon>
        <taxon>Pseudomonadati</taxon>
        <taxon>Bacteroidota</taxon>
        <taxon>Flavobacteriia</taxon>
        <taxon>Flavobacteriales</taxon>
        <taxon>Flavobacteriaceae</taxon>
        <taxon>Tenacibaculum</taxon>
    </lineage>
</organism>
<feature type="domain" description="Xaa-Pro dipeptidyl-peptidase C-terminal" evidence="3">
    <location>
        <begin position="331"/>
        <end position="585"/>
    </location>
</feature>
<keyword evidence="1 4" id="KW-0378">Hydrolase</keyword>
<feature type="signal peptide" evidence="2">
    <location>
        <begin position="1"/>
        <end position="21"/>
    </location>
</feature>
<evidence type="ECO:0000256" key="2">
    <source>
        <dbReference type="SAM" id="SignalP"/>
    </source>
</evidence>